<proteinExistence type="predicted"/>
<dbReference type="Proteomes" id="UP000315364">
    <property type="component" value="Chromosome"/>
</dbReference>
<evidence type="ECO:0000313" key="1">
    <source>
        <dbReference type="EMBL" id="QDZ10731.1"/>
    </source>
</evidence>
<accession>A0A5B8LS75</accession>
<sequence>MPISPVPRLPLTQGSPHPGESFLGFLTRSIATNPIRRTVTNIRRAQDVDNIHPRSLAIKPDDLERFAQLLDVDVAALRPTTLPPREGNSARLLGGAHIFPSDLDWRRRRLAPQRLRTEPYHRAIWQLRFLTVDPMTFEPLIDTCPVCRKVLRWARSVQPHLCDHCVDERGRSNLDLREFALEPISLSDSEAYRFVFNLVDPVERPAAGHAAWPGVKPGVLFELAILLARWANRSDGEVPVARARDIQPEMLAKAGRIILNGPAALRSVDDTTATTPRRSFRNSVITNRWLNLPVRQLVEQTIEPWTHTSPAHFVRTGPDLSAPTRALLQSPRSLAPFSPTEGFLNEFSETCANAKSDRDVARHMGIANADLDVLVDEGVLVRPSKLAIVALKRTKLVTGKSLANLLKHLAELEHDGQGQHVFPFQRIVETAQFPYSAGALITVVVKARLPIYRVKQAEASNWTSKFGVLDIDALPRLCQRLQLRPTRQGWLKSGVNVPSEDQLSLDL</sequence>
<protein>
    <recommendedName>
        <fullName evidence="3">TniQ family protein</fullName>
    </recommendedName>
</protein>
<organism evidence="1 2">
    <name type="scientific">Devosia ginsengisoli</name>
    <dbReference type="NCBI Taxonomy" id="400770"/>
    <lineage>
        <taxon>Bacteria</taxon>
        <taxon>Pseudomonadati</taxon>
        <taxon>Pseudomonadota</taxon>
        <taxon>Alphaproteobacteria</taxon>
        <taxon>Hyphomicrobiales</taxon>
        <taxon>Devosiaceae</taxon>
        <taxon>Devosia</taxon>
    </lineage>
</organism>
<dbReference type="KEGG" id="dea:FPZ08_08175"/>
<dbReference type="OrthoDB" id="7872036at2"/>
<evidence type="ECO:0000313" key="2">
    <source>
        <dbReference type="Proteomes" id="UP000315364"/>
    </source>
</evidence>
<evidence type="ECO:0008006" key="3">
    <source>
        <dbReference type="Google" id="ProtNLM"/>
    </source>
</evidence>
<reference evidence="1 2" key="1">
    <citation type="submission" date="2019-07" db="EMBL/GenBank/DDBJ databases">
        <title>Full genome sequence of Devosia sp. Gsoil 520.</title>
        <authorList>
            <person name="Im W.-T."/>
        </authorList>
    </citation>
    <scope>NUCLEOTIDE SEQUENCE [LARGE SCALE GENOMIC DNA]</scope>
    <source>
        <strain evidence="1 2">Gsoil 520</strain>
    </source>
</reference>
<dbReference type="RefSeq" id="WP_146289517.1">
    <property type="nucleotide sequence ID" value="NZ_CP042304.1"/>
</dbReference>
<dbReference type="EMBL" id="CP042304">
    <property type="protein sequence ID" value="QDZ10731.1"/>
    <property type="molecule type" value="Genomic_DNA"/>
</dbReference>
<dbReference type="AlphaFoldDB" id="A0A5B8LS75"/>
<keyword evidence="2" id="KW-1185">Reference proteome</keyword>
<name>A0A5B8LS75_9HYPH</name>
<gene>
    <name evidence="1" type="ORF">FPZ08_08175</name>
</gene>